<sequence>MPVDQVLVDSRTHEHLGEAGAKQLCERFGPGDCLSCRRPLSRRIVSVVVDESGQLATASAYHPECRDPAWIDTGLTIAPTDQQVTYHCLPFIGPGLSRTGFPETVWFAVHPSLEVLHLAPGGDRWVSNDLGLYLALGFASDPADEKLSRSLDHANLRIRRKAIIVDTLARQWLCHGDQNFTDLIRQQGGLMLAVTTAIDPSDGLTFEVFHELLVGQQCALGWVKLSDA</sequence>
<comment type="caution">
    <text evidence="1">The sequence shown here is derived from an EMBL/GenBank/DDBJ whole genome shotgun (WGS) entry which is preliminary data.</text>
</comment>
<reference evidence="1" key="1">
    <citation type="submission" date="2021-01" db="EMBL/GenBank/DDBJ databases">
        <title>Whole genome shotgun sequence of Rugosimonospora africana NBRC 104875.</title>
        <authorList>
            <person name="Komaki H."/>
            <person name="Tamura T."/>
        </authorList>
    </citation>
    <scope>NUCLEOTIDE SEQUENCE</scope>
    <source>
        <strain evidence="1">NBRC 104875</strain>
    </source>
</reference>
<dbReference type="Proteomes" id="UP000642748">
    <property type="component" value="Unassembled WGS sequence"/>
</dbReference>
<dbReference type="EMBL" id="BONZ01000001">
    <property type="protein sequence ID" value="GIH11843.1"/>
    <property type="molecule type" value="Genomic_DNA"/>
</dbReference>
<protein>
    <submittedName>
        <fullName evidence="1">Uncharacterized protein</fullName>
    </submittedName>
</protein>
<evidence type="ECO:0000313" key="2">
    <source>
        <dbReference type="Proteomes" id="UP000642748"/>
    </source>
</evidence>
<keyword evidence="2" id="KW-1185">Reference proteome</keyword>
<organism evidence="1 2">
    <name type="scientific">Rugosimonospora africana</name>
    <dbReference type="NCBI Taxonomy" id="556532"/>
    <lineage>
        <taxon>Bacteria</taxon>
        <taxon>Bacillati</taxon>
        <taxon>Actinomycetota</taxon>
        <taxon>Actinomycetes</taxon>
        <taxon>Micromonosporales</taxon>
        <taxon>Micromonosporaceae</taxon>
        <taxon>Rugosimonospora</taxon>
    </lineage>
</organism>
<name>A0A8J3QLV6_9ACTN</name>
<evidence type="ECO:0000313" key="1">
    <source>
        <dbReference type="EMBL" id="GIH11843.1"/>
    </source>
</evidence>
<accession>A0A8J3QLV6</accession>
<gene>
    <name evidence="1" type="ORF">Raf01_00150</name>
</gene>
<dbReference type="AlphaFoldDB" id="A0A8J3QLV6"/>
<proteinExistence type="predicted"/>